<accession>A0A6C7ED94</accession>
<evidence type="ECO:0000313" key="1">
    <source>
        <dbReference type="EMBL" id="BAN04431.1"/>
    </source>
</evidence>
<dbReference type="KEGG" id="aym:YM304_41170"/>
<protein>
    <recommendedName>
        <fullName evidence="3">NAD(P)/FAD-dependent oxidoreductase</fullName>
    </recommendedName>
</protein>
<organism evidence="1 2">
    <name type="scientific">Ilumatobacter coccineus (strain NBRC 103263 / KCTC 29153 / YM16-304)</name>
    <dbReference type="NCBI Taxonomy" id="1313172"/>
    <lineage>
        <taxon>Bacteria</taxon>
        <taxon>Bacillati</taxon>
        <taxon>Actinomycetota</taxon>
        <taxon>Acidimicrobiia</taxon>
        <taxon>Acidimicrobiales</taxon>
        <taxon>Ilumatobacteraceae</taxon>
        <taxon>Ilumatobacter</taxon>
    </lineage>
</organism>
<keyword evidence="2" id="KW-1185">Reference proteome</keyword>
<sequence length="468" mass="51330">MLETDYLVIGAGAMGMAFADVLLTETDARVVLVDRHAKPGGHWNDAYPFVRLHQPSAFYGVNSRPLGADRIDTHGWNAGLYELASGAEVLAYYDQVMHQQFLPSGRVEYFPMSSYEPDADGGDVHEFRSLVTGEVHQVRARTLVDATYMNVSVPSQRPPAYDVADGAFCAPLNALPSTRSPHDGFVVIGAGKTGADACLWLLANGVDPDTIRWIMPRDSWYLDRAVIQPGDGFDESTAAFGRSFQHAAESTSIDDLFDRLEADGALLRLDPEVEPTMYRCSTVTQAELEQLRRIEHVVRLGRVRSIGVDEIVLDEGTIPTTPNTFHVDCSADGLERRPPVAVFDAASSRITLQTVRHCQQVFSAAFIAHVEAAYDDIEKKNALCTVVPHPDTALDWLRTMHGNIMNMATWSAEPELIEWLANARLDGFSQPGEPSAATVAARETAMGFALPALEKLQAYLQRGVATIQ</sequence>
<dbReference type="Gene3D" id="3.50.50.60">
    <property type="entry name" value="FAD/NAD(P)-binding domain"/>
    <property type="match status" value="2"/>
</dbReference>
<reference evidence="1 2" key="1">
    <citation type="journal article" date="2013" name="Int. J. Syst. Evol. Microbiol.">
        <title>Ilumatobacter nonamiense sp. nov. and Ilumatobacter coccineum sp. nov., isolated from seashore sand.</title>
        <authorList>
            <person name="Matsumoto A."/>
            <person name="Kasai H."/>
            <person name="Matsuo Y."/>
            <person name="Shizuri Y."/>
            <person name="Ichikawa N."/>
            <person name="Fujita N."/>
            <person name="Omura S."/>
            <person name="Takahashi Y."/>
        </authorList>
    </citation>
    <scope>NUCLEOTIDE SEQUENCE [LARGE SCALE GENOMIC DNA]</scope>
    <source>
        <strain evidence="2">NBRC 103263 / KCTC 29153 / YM16-304</strain>
    </source>
</reference>
<dbReference type="Proteomes" id="UP000011863">
    <property type="component" value="Chromosome"/>
</dbReference>
<dbReference type="AlphaFoldDB" id="A0A6C7ED94"/>
<evidence type="ECO:0000313" key="2">
    <source>
        <dbReference type="Proteomes" id="UP000011863"/>
    </source>
</evidence>
<gene>
    <name evidence="1" type="ORF">YM304_41170</name>
</gene>
<proteinExistence type="predicted"/>
<name>A0A6C7ED94_ILUCY</name>
<dbReference type="Pfam" id="PF13450">
    <property type="entry name" value="NAD_binding_8"/>
    <property type="match status" value="1"/>
</dbReference>
<dbReference type="SUPFAM" id="SSF51905">
    <property type="entry name" value="FAD/NAD(P)-binding domain"/>
    <property type="match status" value="1"/>
</dbReference>
<evidence type="ECO:0008006" key="3">
    <source>
        <dbReference type="Google" id="ProtNLM"/>
    </source>
</evidence>
<dbReference type="OrthoDB" id="9773233at2"/>
<dbReference type="RefSeq" id="WP_015443678.1">
    <property type="nucleotide sequence ID" value="NC_020520.1"/>
</dbReference>
<dbReference type="EMBL" id="AP012057">
    <property type="protein sequence ID" value="BAN04431.1"/>
    <property type="molecule type" value="Genomic_DNA"/>
</dbReference>
<dbReference type="InterPro" id="IPR036188">
    <property type="entry name" value="FAD/NAD-bd_sf"/>
</dbReference>